<keyword evidence="1" id="KW-1133">Transmembrane helix</keyword>
<feature type="domain" description="VanZ-like" evidence="2">
    <location>
        <begin position="42"/>
        <end position="159"/>
    </location>
</feature>
<evidence type="ECO:0000256" key="1">
    <source>
        <dbReference type="SAM" id="Phobius"/>
    </source>
</evidence>
<evidence type="ECO:0000259" key="2">
    <source>
        <dbReference type="Pfam" id="PF04892"/>
    </source>
</evidence>
<comment type="caution">
    <text evidence="3">The sequence shown here is derived from an EMBL/GenBank/DDBJ whole genome shotgun (WGS) entry which is preliminary data.</text>
</comment>
<feature type="transmembrane region" description="Helical" evidence="1">
    <location>
        <begin position="37"/>
        <end position="56"/>
    </location>
</feature>
<dbReference type="Proteomes" id="UP001625389">
    <property type="component" value="Unassembled WGS sequence"/>
</dbReference>
<dbReference type="EMBL" id="JBGQPK010000023">
    <property type="protein sequence ID" value="MFL2029342.1"/>
    <property type="molecule type" value="Genomic_DNA"/>
</dbReference>
<sequence>MFINIIRWVPFIFIVVLTLIVNNSLMPWDKSVPQRVTLYSAVFYFFSVAVLCFTPLRFVGHHVIPLVEGIGHVNLQALRGIDPTFYLNIVMAVPLGIYYGLLISRANILKVVLVGLLASTLVEAMQYLLNHSILLNRSVDINDVISNVFGVLIGHILLRAVGFLFPKLVRWFRYFN</sequence>
<keyword evidence="1" id="KW-0472">Membrane</keyword>
<feature type="transmembrane region" description="Helical" evidence="1">
    <location>
        <begin position="144"/>
        <end position="165"/>
    </location>
</feature>
<proteinExistence type="predicted"/>
<dbReference type="InterPro" id="IPR053150">
    <property type="entry name" value="Teicoplanin_resist-assoc"/>
</dbReference>
<feature type="transmembrane region" description="Helical" evidence="1">
    <location>
        <begin position="6"/>
        <end position="25"/>
    </location>
</feature>
<organism evidence="3 4">
    <name type="scientific">Loigolactobacillus zhaoyuanensis</name>
    <dbReference type="NCBI Taxonomy" id="2486017"/>
    <lineage>
        <taxon>Bacteria</taxon>
        <taxon>Bacillati</taxon>
        <taxon>Bacillota</taxon>
        <taxon>Bacilli</taxon>
        <taxon>Lactobacillales</taxon>
        <taxon>Lactobacillaceae</taxon>
        <taxon>Loigolactobacillus</taxon>
    </lineage>
</organism>
<feature type="transmembrane region" description="Helical" evidence="1">
    <location>
        <begin position="85"/>
        <end position="104"/>
    </location>
</feature>
<accession>A0ABW8UBW1</accession>
<dbReference type="RefSeq" id="WP_407137367.1">
    <property type="nucleotide sequence ID" value="NZ_JBGQPK010000023.1"/>
</dbReference>
<gene>
    <name evidence="3" type="ORF">ACEN34_06885</name>
</gene>
<feature type="transmembrane region" description="Helical" evidence="1">
    <location>
        <begin position="111"/>
        <end position="129"/>
    </location>
</feature>
<keyword evidence="4" id="KW-1185">Reference proteome</keyword>
<protein>
    <submittedName>
        <fullName evidence="3">VanZ family protein</fullName>
    </submittedName>
</protein>
<reference evidence="3 4" key="1">
    <citation type="submission" date="2024-08" db="EMBL/GenBank/DDBJ databases">
        <authorList>
            <person name="Arias E."/>
        </authorList>
    </citation>
    <scope>NUCLEOTIDE SEQUENCE [LARGE SCALE GENOMIC DNA]</scope>
    <source>
        <strain evidence="3 4">FAM 25317</strain>
    </source>
</reference>
<dbReference type="InterPro" id="IPR006976">
    <property type="entry name" value="VanZ-like"/>
</dbReference>
<dbReference type="Pfam" id="PF04892">
    <property type="entry name" value="VanZ"/>
    <property type="match status" value="1"/>
</dbReference>
<dbReference type="PANTHER" id="PTHR36834:SF1">
    <property type="entry name" value="INTEGRAL MEMBRANE PROTEIN"/>
    <property type="match status" value="1"/>
</dbReference>
<name>A0ABW8UBW1_9LACO</name>
<dbReference type="PANTHER" id="PTHR36834">
    <property type="entry name" value="MEMBRANE PROTEIN-RELATED"/>
    <property type="match status" value="1"/>
</dbReference>
<keyword evidence="1" id="KW-0812">Transmembrane</keyword>
<evidence type="ECO:0000313" key="3">
    <source>
        <dbReference type="EMBL" id="MFL2029342.1"/>
    </source>
</evidence>
<evidence type="ECO:0000313" key="4">
    <source>
        <dbReference type="Proteomes" id="UP001625389"/>
    </source>
</evidence>